<dbReference type="EMBL" id="JARVKF010000353">
    <property type="protein sequence ID" value="KAK9418805.1"/>
    <property type="molecule type" value="Genomic_DNA"/>
</dbReference>
<protein>
    <submittedName>
        <fullName evidence="2">Uncharacterized protein</fullName>
    </submittedName>
</protein>
<dbReference type="Proteomes" id="UP001408356">
    <property type="component" value="Unassembled WGS sequence"/>
</dbReference>
<feature type="compositionally biased region" description="Low complexity" evidence="1">
    <location>
        <begin position="62"/>
        <end position="79"/>
    </location>
</feature>
<proteinExistence type="predicted"/>
<evidence type="ECO:0000313" key="3">
    <source>
        <dbReference type="Proteomes" id="UP001408356"/>
    </source>
</evidence>
<accession>A0ABR2UVV4</accession>
<feature type="region of interest" description="Disordered" evidence="1">
    <location>
        <begin position="1"/>
        <end position="92"/>
    </location>
</feature>
<gene>
    <name evidence="2" type="ORF">SUNI508_07825</name>
</gene>
<comment type="caution">
    <text evidence="2">The sequence shown here is derived from an EMBL/GenBank/DDBJ whole genome shotgun (WGS) entry which is preliminary data.</text>
</comment>
<feature type="compositionally biased region" description="Polar residues" evidence="1">
    <location>
        <begin position="20"/>
        <end position="40"/>
    </location>
</feature>
<evidence type="ECO:0000313" key="2">
    <source>
        <dbReference type="EMBL" id="KAK9418805.1"/>
    </source>
</evidence>
<reference evidence="2 3" key="1">
    <citation type="journal article" date="2024" name="J. Plant Pathol.">
        <title>Sequence and assembly of the genome of Seiridium unicorne, isolate CBS 538.82, causal agent of cypress canker disease.</title>
        <authorList>
            <person name="Scali E."/>
            <person name="Rocca G.D."/>
            <person name="Danti R."/>
            <person name="Garbelotto M."/>
            <person name="Barberini S."/>
            <person name="Baroncelli R."/>
            <person name="Emiliani G."/>
        </authorList>
    </citation>
    <scope>NUCLEOTIDE SEQUENCE [LARGE SCALE GENOMIC DNA]</scope>
    <source>
        <strain evidence="2 3">BM-138-508</strain>
    </source>
</reference>
<name>A0ABR2UVV4_9PEZI</name>
<feature type="compositionally biased region" description="Basic residues" evidence="1">
    <location>
        <begin position="1"/>
        <end position="11"/>
    </location>
</feature>
<evidence type="ECO:0000256" key="1">
    <source>
        <dbReference type="SAM" id="MobiDB-lite"/>
    </source>
</evidence>
<sequence>MGSGRSSKKAGKAPAPLLPSSFNNVARRQDSFGSDSSYSNDWEFEPPRESSSSSHKDRITPSRKSTSDSTKSTKPTSPTVNRHTHCGRHSDQWLFGGFSDVIKSAWKKQ</sequence>
<organism evidence="2 3">
    <name type="scientific">Seiridium unicorne</name>
    <dbReference type="NCBI Taxonomy" id="138068"/>
    <lineage>
        <taxon>Eukaryota</taxon>
        <taxon>Fungi</taxon>
        <taxon>Dikarya</taxon>
        <taxon>Ascomycota</taxon>
        <taxon>Pezizomycotina</taxon>
        <taxon>Sordariomycetes</taxon>
        <taxon>Xylariomycetidae</taxon>
        <taxon>Amphisphaeriales</taxon>
        <taxon>Sporocadaceae</taxon>
        <taxon>Seiridium</taxon>
    </lineage>
</organism>
<keyword evidence="3" id="KW-1185">Reference proteome</keyword>